<dbReference type="Gene3D" id="3.40.50.1980">
    <property type="entry name" value="Nitrogenase molybdenum iron protein domain"/>
    <property type="match status" value="3"/>
</dbReference>
<evidence type="ECO:0000256" key="3">
    <source>
        <dbReference type="ARBA" id="ARBA00022448"/>
    </source>
</evidence>
<reference evidence="8 9" key="1">
    <citation type="submission" date="2016-10" db="EMBL/GenBank/DDBJ databases">
        <authorList>
            <person name="de Groot N.N."/>
        </authorList>
    </citation>
    <scope>NUCLEOTIDE SEQUENCE [LARGE SCALE GENOMIC DNA]</scope>
    <source>
        <strain evidence="8 9">DSM 27842</strain>
    </source>
</reference>
<feature type="compositionally biased region" description="Basic and acidic residues" evidence="6">
    <location>
        <begin position="126"/>
        <end position="184"/>
    </location>
</feature>
<dbReference type="EMBL" id="FODS01000007">
    <property type="protein sequence ID" value="SEO59318.1"/>
    <property type="molecule type" value="Genomic_DNA"/>
</dbReference>
<comment type="similarity">
    <text evidence="1">Belongs to the bacterial solute-binding protein 9 family.</text>
</comment>
<feature type="region of interest" description="Disordered" evidence="6">
    <location>
        <begin position="124"/>
        <end position="184"/>
    </location>
</feature>
<dbReference type="InterPro" id="IPR050492">
    <property type="entry name" value="Bact_metal-bind_prot9"/>
</dbReference>
<proteinExistence type="inferred from homology"/>
<evidence type="ECO:0000256" key="7">
    <source>
        <dbReference type="SAM" id="SignalP"/>
    </source>
</evidence>
<keyword evidence="3" id="KW-0813">Transport</keyword>
<dbReference type="PANTHER" id="PTHR42953">
    <property type="entry name" value="HIGH-AFFINITY ZINC UPTAKE SYSTEM PROTEIN ZNUA-RELATED"/>
    <property type="match status" value="1"/>
</dbReference>
<evidence type="ECO:0000256" key="4">
    <source>
        <dbReference type="ARBA" id="ARBA00022729"/>
    </source>
</evidence>
<evidence type="ECO:0000256" key="1">
    <source>
        <dbReference type="ARBA" id="ARBA00011028"/>
    </source>
</evidence>
<dbReference type="Pfam" id="PF01297">
    <property type="entry name" value="ZnuA"/>
    <property type="match status" value="1"/>
</dbReference>
<protein>
    <recommendedName>
        <fullName evidence="2">High-affinity zinc uptake system protein ZnuA</fullName>
    </recommendedName>
</protein>
<dbReference type="OrthoDB" id="7346865at2"/>
<keyword evidence="9" id="KW-1185">Reference proteome</keyword>
<keyword evidence="5" id="KW-0862">Zinc</keyword>
<evidence type="ECO:0000256" key="2">
    <source>
        <dbReference type="ARBA" id="ARBA00015915"/>
    </source>
</evidence>
<dbReference type="GO" id="GO:0046872">
    <property type="term" value="F:metal ion binding"/>
    <property type="evidence" value="ECO:0007669"/>
    <property type="project" value="InterPro"/>
</dbReference>
<sequence>MFKRIVTVSILLAGAAQADVPRVATDIPPVHSLVARVMDGLGEPSLLVRPGASPHGYSMRPSEARALQEADLVVWIGGRLTPWLEGPLDVLSADARHIPLLEAEGTLRLPFREGVTFLVEEADGHEDDHGDDEHGHDDDDHDDHGHEEHGHDDHGHDDDDHGHEEHDGHGAGHDHDHDGDDPHVWLDPVNAGVWLGVIAEELAALDPENAARYRSNAADAGAEIDALVSDVTQQLAPVEGRGFIVFHDAYHYFERRFGLQARAAVRDTDAVPPSPSRLDEIRNKLSEMEVRCAFTEPQFNAGVLGAVLEQANVQVTEIDPLGQRQTPGAGLYPALIRELAADMAGCLSK</sequence>
<dbReference type="STRING" id="569882.SAMN04490248_107105"/>
<feature type="signal peptide" evidence="7">
    <location>
        <begin position="1"/>
        <end position="18"/>
    </location>
</feature>
<dbReference type="GO" id="GO:0006829">
    <property type="term" value="P:zinc ion transport"/>
    <property type="evidence" value="ECO:0007669"/>
    <property type="project" value="UniProtKB-KW"/>
</dbReference>
<keyword evidence="5" id="KW-0406">Ion transport</keyword>
<feature type="chain" id="PRO_5011457581" description="High-affinity zinc uptake system protein ZnuA" evidence="7">
    <location>
        <begin position="19"/>
        <end position="349"/>
    </location>
</feature>
<evidence type="ECO:0000313" key="9">
    <source>
        <dbReference type="Proteomes" id="UP000198893"/>
    </source>
</evidence>
<gene>
    <name evidence="8" type="ORF">SAMN04490248_107105</name>
</gene>
<accession>A0A1H8QZL6</accession>
<dbReference type="AlphaFoldDB" id="A0A1H8QZL6"/>
<keyword evidence="4 7" id="KW-0732">Signal</keyword>
<dbReference type="Proteomes" id="UP000198893">
    <property type="component" value="Unassembled WGS sequence"/>
</dbReference>
<evidence type="ECO:0000256" key="6">
    <source>
        <dbReference type="SAM" id="MobiDB-lite"/>
    </source>
</evidence>
<dbReference type="InterPro" id="IPR006127">
    <property type="entry name" value="ZnuA-like"/>
</dbReference>
<keyword evidence="5" id="KW-0864">Zinc transport</keyword>
<name>A0A1H8QZL6_9RHOB</name>
<organism evidence="8 9">
    <name type="scientific">Salinihabitans flavidus</name>
    <dbReference type="NCBI Taxonomy" id="569882"/>
    <lineage>
        <taxon>Bacteria</taxon>
        <taxon>Pseudomonadati</taxon>
        <taxon>Pseudomonadota</taxon>
        <taxon>Alphaproteobacteria</taxon>
        <taxon>Rhodobacterales</taxon>
        <taxon>Roseobacteraceae</taxon>
        <taxon>Salinihabitans</taxon>
    </lineage>
</organism>
<dbReference type="SUPFAM" id="SSF53807">
    <property type="entry name" value="Helical backbone' metal receptor"/>
    <property type="match status" value="1"/>
</dbReference>
<evidence type="ECO:0000313" key="8">
    <source>
        <dbReference type="EMBL" id="SEO59318.1"/>
    </source>
</evidence>
<evidence type="ECO:0000256" key="5">
    <source>
        <dbReference type="ARBA" id="ARBA00022906"/>
    </source>
</evidence>
<dbReference type="RefSeq" id="WP_093117336.1">
    <property type="nucleotide sequence ID" value="NZ_FODS01000007.1"/>
</dbReference>
<dbReference type="PANTHER" id="PTHR42953:SF3">
    <property type="entry name" value="HIGH-AFFINITY ZINC UPTAKE SYSTEM PROTEIN ZNUA"/>
    <property type="match status" value="1"/>
</dbReference>